<dbReference type="Pfam" id="PF01553">
    <property type="entry name" value="Acyltransferase"/>
    <property type="match status" value="1"/>
</dbReference>
<dbReference type="SUPFAM" id="SSF69593">
    <property type="entry name" value="Glycerol-3-phosphate (1)-acyltransferase"/>
    <property type="match status" value="1"/>
</dbReference>
<dbReference type="PANTHER" id="PTHR10434">
    <property type="entry name" value="1-ACYL-SN-GLYCEROL-3-PHOSPHATE ACYLTRANSFERASE"/>
    <property type="match status" value="1"/>
</dbReference>
<sequence>MHRPVTAVLRLCAFVLWMLALVPAVALLGASGLVGPCRSVALFFWRGAVHILGIRLIVRGTPCPDRPLLFVANHASYLDIAVIGALVPAAFVAKQEVGQWPGIGFLAKLGRTVFIERRARRSKVQKDLMIGRLLELGESLVLFPEGTSNDGNRVLPFKSALLSVAEARLPDGRPLPVQPLSLAYTHLGGLPMGRGWRPYYAWYGDMELAPHLWTMLGLGRVTVEVDFYPAVTLDQFGSRKALADHCHDVIRRGVVDALAGRGGQAPLTGSVTVG</sequence>
<keyword evidence="4" id="KW-0443">Lipid metabolism</keyword>
<dbReference type="GO" id="GO:0006654">
    <property type="term" value="P:phosphatidic acid biosynthetic process"/>
    <property type="evidence" value="ECO:0007669"/>
    <property type="project" value="TreeGrafter"/>
</dbReference>
<proteinExistence type="predicted"/>
<dbReference type="GO" id="GO:0003841">
    <property type="term" value="F:1-acylglycerol-3-phosphate O-acyltransferase activity"/>
    <property type="evidence" value="ECO:0007669"/>
    <property type="project" value="TreeGrafter"/>
</dbReference>
<gene>
    <name evidence="7" type="ORF">CWS72_16955</name>
</gene>
<accession>A0A2N3PSK6</accession>
<comment type="pathway">
    <text evidence="1">Lipid metabolism.</text>
</comment>
<name>A0A2N3PSK6_9PROT</name>
<evidence type="ECO:0000259" key="6">
    <source>
        <dbReference type="SMART" id="SM00563"/>
    </source>
</evidence>
<dbReference type="CDD" id="cd07989">
    <property type="entry name" value="LPLAT_AGPAT-like"/>
    <property type="match status" value="1"/>
</dbReference>
<evidence type="ECO:0000256" key="2">
    <source>
        <dbReference type="ARBA" id="ARBA00022516"/>
    </source>
</evidence>
<dbReference type="Proteomes" id="UP000233293">
    <property type="component" value="Unassembled WGS sequence"/>
</dbReference>
<dbReference type="OrthoDB" id="9806880at2"/>
<evidence type="ECO:0000313" key="8">
    <source>
        <dbReference type="Proteomes" id="UP000233293"/>
    </source>
</evidence>
<dbReference type="EMBL" id="PIUM01000021">
    <property type="protein sequence ID" value="PKU23387.1"/>
    <property type="molecule type" value="Genomic_DNA"/>
</dbReference>
<reference evidence="8" key="1">
    <citation type="submission" date="2017-12" db="EMBL/GenBank/DDBJ databases">
        <title>Draft genome sequence of Telmatospirillum siberiense 26-4b1T, an acidotolerant peatland alphaproteobacterium potentially involved in sulfur cycling.</title>
        <authorList>
            <person name="Hausmann B."/>
            <person name="Pjevac P."/>
            <person name="Schreck K."/>
            <person name="Herbold C.W."/>
            <person name="Daims H."/>
            <person name="Wagner M."/>
            <person name="Pester M."/>
            <person name="Loy A."/>
        </authorList>
    </citation>
    <scope>NUCLEOTIDE SEQUENCE [LARGE SCALE GENOMIC DNA]</scope>
    <source>
        <strain evidence="8">26-4b1</strain>
    </source>
</reference>
<evidence type="ECO:0000256" key="5">
    <source>
        <dbReference type="ARBA" id="ARBA00023315"/>
    </source>
</evidence>
<keyword evidence="2" id="KW-0444">Lipid biosynthesis</keyword>
<feature type="domain" description="Phospholipid/glycerol acyltransferase" evidence="6">
    <location>
        <begin position="68"/>
        <end position="185"/>
    </location>
</feature>
<organism evidence="7 8">
    <name type="scientific">Telmatospirillum siberiense</name>
    <dbReference type="NCBI Taxonomy" id="382514"/>
    <lineage>
        <taxon>Bacteria</taxon>
        <taxon>Pseudomonadati</taxon>
        <taxon>Pseudomonadota</taxon>
        <taxon>Alphaproteobacteria</taxon>
        <taxon>Rhodospirillales</taxon>
        <taxon>Rhodospirillaceae</taxon>
        <taxon>Telmatospirillum</taxon>
    </lineage>
</organism>
<evidence type="ECO:0000313" key="7">
    <source>
        <dbReference type="EMBL" id="PKU23387.1"/>
    </source>
</evidence>
<comment type="caution">
    <text evidence="7">The sequence shown here is derived from an EMBL/GenBank/DDBJ whole genome shotgun (WGS) entry which is preliminary data.</text>
</comment>
<evidence type="ECO:0000256" key="3">
    <source>
        <dbReference type="ARBA" id="ARBA00022679"/>
    </source>
</evidence>
<dbReference type="SMART" id="SM00563">
    <property type="entry name" value="PlsC"/>
    <property type="match status" value="1"/>
</dbReference>
<keyword evidence="8" id="KW-1185">Reference proteome</keyword>
<evidence type="ECO:0000256" key="4">
    <source>
        <dbReference type="ARBA" id="ARBA00023098"/>
    </source>
</evidence>
<dbReference type="PANTHER" id="PTHR10434:SF64">
    <property type="entry name" value="1-ACYL-SN-GLYCEROL-3-PHOSPHATE ACYLTRANSFERASE-RELATED"/>
    <property type="match status" value="1"/>
</dbReference>
<dbReference type="AlphaFoldDB" id="A0A2N3PSK6"/>
<keyword evidence="5 7" id="KW-0012">Acyltransferase</keyword>
<protein>
    <submittedName>
        <fullName evidence="7">1-acyl-sn-glycerol-3-phosphate acyltransferase</fullName>
    </submittedName>
</protein>
<keyword evidence="3 7" id="KW-0808">Transferase</keyword>
<dbReference type="InterPro" id="IPR002123">
    <property type="entry name" value="Plipid/glycerol_acylTrfase"/>
</dbReference>
<evidence type="ECO:0000256" key="1">
    <source>
        <dbReference type="ARBA" id="ARBA00005189"/>
    </source>
</evidence>